<gene>
    <name evidence="1" type="ORF">OSB1V03_LOCUS14044</name>
</gene>
<accession>A0A7R9L2H0</accession>
<reference evidence="1" key="1">
    <citation type="submission" date="2020-11" db="EMBL/GenBank/DDBJ databases">
        <authorList>
            <person name="Tran Van P."/>
        </authorList>
    </citation>
    <scope>NUCLEOTIDE SEQUENCE</scope>
</reference>
<organism evidence="1">
    <name type="scientific">Medioppia subpectinata</name>
    <dbReference type="NCBI Taxonomy" id="1979941"/>
    <lineage>
        <taxon>Eukaryota</taxon>
        <taxon>Metazoa</taxon>
        <taxon>Ecdysozoa</taxon>
        <taxon>Arthropoda</taxon>
        <taxon>Chelicerata</taxon>
        <taxon>Arachnida</taxon>
        <taxon>Acari</taxon>
        <taxon>Acariformes</taxon>
        <taxon>Sarcoptiformes</taxon>
        <taxon>Oribatida</taxon>
        <taxon>Brachypylina</taxon>
        <taxon>Oppioidea</taxon>
        <taxon>Oppiidae</taxon>
        <taxon>Medioppia</taxon>
    </lineage>
</organism>
<protein>
    <submittedName>
        <fullName evidence="1">Uncharacterized protein</fullName>
    </submittedName>
</protein>
<dbReference type="EMBL" id="OC867697">
    <property type="protein sequence ID" value="CAD7633648.1"/>
    <property type="molecule type" value="Genomic_DNA"/>
</dbReference>
<evidence type="ECO:0000313" key="1">
    <source>
        <dbReference type="EMBL" id="CAD7633648.1"/>
    </source>
</evidence>
<evidence type="ECO:0000313" key="2">
    <source>
        <dbReference type="Proteomes" id="UP000759131"/>
    </source>
</evidence>
<proteinExistence type="predicted"/>
<sequence>MDNQGKTSTLRVKYKSSSPKIKNRNGVELKYMSIFAMLSGLRSPKSIGLTNAVVIEKFAKQSKPYQIKSLYNSSPYRYLFHHVINTNGENIHMDSDWPQLLSDEPMGAPKVHGLDPKDLRFVLNDSFHETCDGVWADYFL</sequence>
<dbReference type="Proteomes" id="UP000759131">
    <property type="component" value="Unassembled WGS sequence"/>
</dbReference>
<dbReference type="AlphaFoldDB" id="A0A7R9L2H0"/>
<name>A0A7R9L2H0_9ACAR</name>
<dbReference type="EMBL" id="CAJPIZ010013122">
    <property type="protein sequence ID" value="CAG2114078.1"/>
    <property type="molecule type" value="Genomic_DNA"/>
</dbReference>
<keyword evidence="2" id="KW-1185">Reference proteome</keyword>